<protein>
    <submittedName>
        <fullName evidence="1">Uncharacterized protein</fullName>
    </submittedName>
</protein>
<dbReference type="AlphaFoldDB" id="A0AA35LKR4"/>
<organism evidence="1 2">
    <name type="scientific">Podarcis lilfordi</name>
    <name type="common">Lilford's wall lizard</name>
    <dbReference type="NCBI Taxonomy" id="74358"/>
    <lineage>
        <taxon>Eukaryota</taxon>
        <taxon>Metazoa</taxon>
        <taxon>Chordata</taxon>
        <taxon>Craniata</taxon>
        <taxon>Vertebrata</taxon>
        <taxon>Euteleostomi</taxon>
        <taxon>Lepidosauria</taxon>
        <taxon>Squamata</taxon>
        <taxon>Bifurcata</taxon>
        <taxon>Unidentata</taxon>
        <taxon>Episquamata</taxon>
        <taxon>Laterata</taxon>
        <taxon>Lacertibaenia</taxon>
        <taxon>Lacertidae</taxon>
        <taxon>Podarcis</taxon>
    </lineage>
</organism>
<sequence length="165" mass="18273">MLMFGGKRKSFVVGYVGGGGSVNTLPAQVVPSSGHQYLTSMVEDKGSSPSHLPPSLHLQKQDSTACPSFPFDKPAFPLLSPKHKRKMGPWLQLPLLFLPPLHPTTPQDGFLPLSYHHLRMYFQSSLGWLGSPPWQSVLSSFNPTTVTHTHTQIWFVYNCTDTSVL</sequence>
<dbReference type="EMBL" id="OX395143">
    <property type="protein sequence ID" value="CAI5798105.1"/>
    <property type="molecule type" value="Genomic_DNA"/>
</dbReference>
<proteinExistence type="predicted"/>
<dbReference type="Proteomes" id="UP001178461">
    <property type="component" value="Chromosome 16"/>
</dbReference>
<evidence type="ECO:0000313" key="2">
    <source>
        <dbReference type="Proteomes" id="UP001178461"/>
    </source>
</evidence>
<accession>A0AA35LKR4</accession>
<evidence type="ECO:0000313" key="1">
    <source>
        <dbReference type="EMBL" id="CAI5798105.1"/>
    </source>
</evidence>
<reference evidence="1" key="1">
    <citation type="submission" date="2022-12" db="EMBL/GenBank/DDBJ databases">
        <authorList>
            <person name="Alioto T."/>
            <person name="Alioto T."/>
            <person name="Gomez Garrido J."/>
        </authorList>
    </citation>
    <scope>NUCLEOTIDE SEQUENCE</scope>
</reference>
<name>A0AA35LKR4_9SAUR</name>
<keyword evidence="2" id="KW-1185">Reference proteome</keyword>
<gene>
    <name evidence="1" type="ORF">PODLI_1B042465</name>
</gene>